<dbReference type="VEuPathDB" id="FungiDB:CLUG_04434"/>
<proteinExistence type="predicted"/>
<dbReference type="Pfam" id="PF04468">
    <property type="entry name" value="PSP1"/>
    <property type="match status" value="1"/>
</dbReference>
<accession>C4Y8A6</accession>
<feature type="compositionally biased region" description="Polar residues" evidence="1">
    <location>
        <begin position="97"/>
        <end position="106"/>
    </location>
</feature>
<dbReference type="HOGENOM" id="CLU_420331_0_0_1"/>
<dbReference type="EMBL" id="CH408080">
    <property type="protein sequence ID" value="EEQ40307.1"/>
    <property type="molecule type" value="Genomic_DNA"/>
</dbReference>
<evidence type="ECO:0000259" key="2">
    <source>
        <dbReference type="PROSITE" id="PS51411"/>
    </source>
</evidence>
<dbReference type="InParanoid" id="C4Y8A6"/>
<feature type="region of interest" description="Disordered" evidence="1">
    <location>
        <begin position="573"/>
        <end position="611"/>
    </location>
</feature>
<evidence type="ECO:0000256" key="1">
    <source>
        <dbReference type="SAM" id="MobiDB-lite"/>
    </source>
</evidence>
<dbReference type="GeneID" id="8495834"/>
<dbReference type="AlphaFoldDB" id="C4Y8A6"/>
<dbReference type="PANTHER" id="PTHR43830:SF3">
    <property type="entry name" value="PROTEIN PSP1"/>
    <property type="match status" value="1"/>
</dbReference>
<gene>
    <name evidence="3" type="ORF">CLUG_04434</name>
</gene>
<evidence type="ECO:0000313" key="4">
    <source>
        <dbReference type="Proteomes" id="UP000007703"/>
    </source>
</evidence>
<dbReference type="PANTHER" id="PTHR43830">
    <property type="entry name" value="PROTEIN PSP1"/>
    <property type="match status" value="1"/>
</dbReference>
<reference evidence="3 4" key="1">
    <citation type="journal article" date="2009" name="Nature">
        <title>Evolution of pathogenicity and sexual reproduction in eight Candida genomes.</title>
        <authorList>
            <person name="Butler G."/>
            <person name="Rasmussen M.D."/>
            <person name="Lin M.F."/>
            <person name="Santos M.A."/>
            <person name="Sakthikumar S."/>
            <person name="Munro C.A."/>
            <person name="Rheinbay E."/>
            <person name="Grabherr M."/>
            <person name="Forche A."/>
            <person name="Reedy J.L."/>
            <person name="Agrafioti I."/>
            <person name="Arnaud M.B."/>
            <person name="Bates S."/>
            <person name="Brown A.J."/>
            <person name="Brunke S."/>
            <person name="Costanzo M.C."/>
            <person name="Fitzpatrick D.A."/>
            <person name="de Groot P.W."/>
            <person name="Harris D."/>
            <person name="Hoyer L.L."/>
            <person name="Hube B."/>
            <person name="Klis F.M."/>
            <person name="Kodira C."/>
            <person name="Lennard N."/>
            <person name="Logue M.E."/>
            <person name="Martin R."/>
            <person name="Neiman A.M."/>
            <person name="Nikolaou E."/>
            <person name="Quail M.A."/>
            <person name="Quinn J."/>
            <person name="Santos M.C."/>
            <person name="Schmitzberger F.F."/>
            <person name="Sherlock G."/>
            <person name="Shah P."/>
            <person name="Silverstein K.A."/>
            <person name="Skrzypek M.S."/>
            <person name="Soll D."/>
            <person name="Staggs R."/>
            <person name="Stansfield I."/>
            <person name="Stumpf M.P."/>
            <person name="Sudbery P.E."/>
            <person name="Srikantha T."/>
            <person name="Zeng Q."/>
            <person name="Berman J."/>
            <person name="Berriman M."/>
            <person name="Heitman J."/>
            <person name="Gow N.A."/>
            <person name="Lorenz M.C."/>
            <person name="Birren B.W."/>
            <person name="Kellis M."/>
            <person name="Cuomo C.A."/>
        </authorList>
    </citation>
    <scope>NUCLEOTIDE SEQUENCE [LARGE SCALE GENOMIC DNA]</scope>
    <source>
        <strain evidence="3 4">ATCC 42720</strain>
    </source>
</reference>
<feature type="region of interest" description="Disordered" evidence="1">
    <location>
        <begin position="97"/>
        <end position="136"/>
    </location>
</feature>
<dbReference type="PROSITE" id="PS51411">
    <property type="entry name" value="PSP1_C"/>
    <property type="match status" value="1"/>
</dbReference>
<evidence type="ECO:0000313" key="3">
    <source>
        <dbReference type="EMBL" id="EEQ40307.1"/>
    </source>
</evidence>
<name>C4Y8A6_CLAL4</name>
<dbReference type="GO" id="GO:0005737">
    <property type="term" value="C:cytoplasm"/>
    <property type="evidence" value="ECO:0007669"/>
    <property type="project" value="TreeGrafter"/>
</dbReference>
<feature type="domain" description="PSP1 C-terminal" evidence="2">
    <location>
        <begin position="467"/>
        <end position="565"/>
    </location>
</feature>
<dbReference type="InterPro" id="IPR047767">
    <property type="entry name" value="PSP1-like"/>
</dbReference>
<dbReference type="KEGG" id="clu:CLUG_04434"/>
<sequence>MSSQDDQGSVITYFVQSINIVVSFFFPIRHLYTSFPSGQSSLDYQFLASFVFSGTSASSAKECTAFPFPSSPDTMYGQSPPPGSHVLNSMPSASSPGFYPNSNSGGASPPGAYNNYTAVDPNGRRSSVHETNNIWASPSTNRQRRFSVDFSILAPERGPSVHSDPFSVPLAARTTNIPASAAFPQSSFFATPSERWDMQRRTREQPAAHPGGLLGEPNFLPHIEPGELLAPPEFRGRHSTGDIFGPRQHPMGWNRPSWAAELHHGISESSDRPVDPTRVDYAPEYAPEQSSLQAAHAKEKAKEPYQIPPAVLEYFSADPHNRVKVTAEYLEKRFFDEEKYLDSSYQLPKFPSGSASHEHQLVLVAFKAGRVDVFHLPEHPNLKSLQVGDLVIVEADRGKDLGRIVKFNVSIDEARLLKLLEYLVQQAALNEHSLDDLSVKSLHHMGGHGPHQNHAAGCAPPTLHAPKAILALAQQSEIQQILNKKQDEEKACRLCLSKIANATSSQDEVSSASSELKNMRLVDAEYQFDRRKLIFYYSTTKRIDFRDLVRELFRIYKTRIWMCAVSGTPYSARKARRQNKGSSHNEEKNNSVPGLENNDVGRFPEFGASHNGAKVNVPREFHAIRESSSSDDMALDGGESLVLKSLVDTLDR</sequence>
<dbReference type="OrthoDB" id="243127at2759"/>
<dbReference type="InterPro" id="IPR007557">
    <property type="entry name" value="PSP1_C"/>
</dbReference>
<organism evidence="3 4">
    <name type="scientific">Clavispora lusitaniae (strain ATCC 42720)</name>
    <name type="common">Yeast</name>
    <name type="synonym">Candida lusitaniae</name>
    <dbReference type="NCBI Taxonomy" id="306902"/>
    <lineage>
        <taxon>Eukaryota</taxon>
        <taxon>Fungi</taxon>
        <taxon>Dikarya</taxon>
        <taxon>Ascomycota</taxon>
        <taxon>Saccharomycotina</taxon>
        <taxon>Pichiomycetes</taxon>
        <taxon>Metschnikowiaceae</taxon>
        <taxon>Clavispora</taxon>
    </lineage>
</organism>
<dbReference type="Proteomes" id="UP000007703">
    <property type="component" value="Unassembled WGS sequence"/>
</dbReference>
<protein>
    <recommendedName>
        <fullName evidence="2">PSP1 C-terminal domain-containing protein</fullName>
    </recommendedName>
</protein>